<evidence type="ECO:0000313" key="1">
    <source>
        <dbReference type="EMBL" id="PND37005.1"/>
    </source>
</evidence>
<dbReference type="InterPro" id="IPR004951">
    <property type="entry name" value="DUF268_CAE_spp"/>
</dbReference>
<proteinExistence type="predicted"/>
<keyword evidence="2" id="KW-1185">Reference proteome</keyword>
<accession>A0A2N8KU70</accession>
<organism evidence="1 2">
    <name type="scientific">Kinneretia aquatilis</name>
    <dbReference type="NCBI Taxonomy" id="2070761"/>
    <lineage>
        <taxon>Bacteria</taxon>
        <taxon>Pseudomonadati</taxon>
        <taxon>Pseudomonadota</taxon>
        <taxon>Betaproteobacteria</taxon>
        <taxon>Burkholderiales</taxon>
        <taxon>Sphaerotilaceae</taxon>
        <taxon>Roseateles</taxon>
    </lineage>
</organism>
<gene>
    <name evidence="1" type="ORF">C1O66_05295</name>
</gene>
<dbReference type="AlphaFoldDB" id="A0A2N8KU70"/>
<dbReference type="EMBL" id="POSP01000003">
    <property type="protein sequence ID" value="PND37005.1"/>
    <property type="molecule type" value="Genomic_DNA"/>
</dbReference>
<reference evidence="1 2" key="1">
    <citation type="submission" date="2018-01" db="EMBL/GenBank/DDBJ databases">
        <title>Draft genome sequence of Paucibacter aquatile CR182 isolated from freshwater of the Nakdong River.</title>
        <authorList>
            <person name="Choi A."/>
            <person name="Chung E.J."/>
        </authorList>
    </citation>
    <scope>NUCLEOTIDE SEQUENCE [LARGE SCALE GENOMIC DNA]</scope>
    <source>
        <strain evidence="1 2">CR182</strain>
    </source>
</reference>
<comment type="caution">
    <text evidence="1">The sequence shown here is derived from an EMBL/GenBank/DDBJ whole genome shotgun (WGS) entry which is preliminary data.</text>
</comment>
<dbReference type="RefSeq" id="WP_102766928.1">
    <property type="nucleotide sequence ID" value="NZ_POSP01000003.1"/>
</dbReference>
<dbReference type="Gene3D" id="3.40.50.11350">
    <property type="match status" value="1"/>
</dbReference>
<dbReference type="OrthoDB" id="9792586at2"/>
<dbReference type="Proteomes" id="UP000235916">
    <property type="component" value="Unassembled WGS sequence"/>
</dbReference>
<dbReference type="Pfam" id="PF03269">
    <property type="entry name" value="DUF268"/>
    <property type="match status" value="1"/>
</dbReference>
<protein>
    <submittedName>
        <fullName evidence="1">Uncharacterized protein</fullName>
    </submittedName>
</protein>
<evidence type="ECO:0000313" key="2">
    <source>
        <dbReference type="Proteomes" id="UP000235916"/>
    </source>
</evidence>
<sequence length="1092" mass="120310">MADKFFIAYCTSGLGNRLRPLAAAIAYCRLTGRKLRVYWDSITPNGCLTPLERLYQNQFDPISLAEIEALAGRSVALFTEKGPGHGVTREAERFGRDQLLKVSQFSTPQHAQALKLDDPHETVIVYDNDYLDCVPRELSIAALRSLVPAEDIRDQVLAQAAEHGLTLQTKGVHARGTDFGLKDALDLYSGLIRDRIGVDRGEKFFLSTEDAQLEQGLRELFPSQLMSRHDRLHLQLNEGKAVWGDPDSYTVSADHGVDALKDIYLLSCVNLVVFHPGSTFAEISRHLHGVLQEAAAPVAATVAAPAAAPLSALEQVNSLFVQRCTQMLPRGGAKFPLSAVQGEPGPAPLETVPPEFIYWETLGYKTPILERMIMVSSSTPVLHWDAERFNQWVEAGLSRFTEADFRTLCPYPEALSQIAKLQSHIRGSKILVIGSETYWLELLCCLFGAAEVTTVEYREIHWDGELRSPTPVRTITWDQYLQELDRHEQAYDMVLSYSSIEHSGLGRYGDRFMPLGDLYTFLLMSRCIAPHGMCAVAVPVGQDLTHFNAHRIYGVTRMRALEQVGEMKLIGMATPDEAYLASHETEAGLRAGWSIASLATLPLGKLRQPVLCFGQSSFSNENFAAHRMGRVPAGFGAAHATAAAAEAPQPASTAVAGRPADPHQIALQASAQAIGGACFVEVTHVRPFGFSELEVQRVNVSVDEALAADPAQFAGIQHCFLHVLLGCGVPQARFIQTLRWALQHFEQVHILEHNAASSDWEISEAVRIDHCIANCLNSEQLYSMARLLSLQVSPLQRLPGWQSPERNVLFTLAGKSQALRWDDVAGFYGQVGLTAQMGGKHSFQSWNDVYLGTAEAVSLVQRHIQQLHAARGRYVGKSLFASCGGFFSLDQMQACSGQGLAELVLFDVNPFTVSFAQTVHRLIKGAPSRRDFLQAYLLAKVEALPGDRFQIDARTPFEARLRQAAEVGALYGEDIFNILRSLLFARLQSSGLQVWGMRNVGDNRIDVAARLDLHANQERFIDSNCLINGEGSWLSSEGAYLQVRNLLLNTPTRYVVASIEALDSKPGDLMLASNIFDFVPPAVRQKIAADVL</sequence>
<dbReference type="Gene3D" id="3.40.50.11340">
    <property type="match status" value="1"/>
</dbReference>
<name>A0A2N8KU70_9BURK</name>